<dbReference type="GO" id="GO:0005813">
    <property type="term" value="C:centrosome"/>
    <property type="evidence" value="ECO:0007669"/>
    <property type="project" value="UniProtKB-SubCell"/>
</dbReference>
<keyword evidence="10" id="KW-1133">Transmembrane helix</keyword>
<evidence type="ECO:0000256" key="15">
    <source>
        <dbReference type="ARBA" id="ARBA00060886"/>
    </source>
</evidence>
<evidence type="ECO:0000256" key="3">
    <source>
        <dbReference type="ARBA" id="ARBA00004300"/>
    </source>
</evidence>
<keyword evidence="13" id="KW-0206">Cytoskeleton</keyword>
<reference evidence="18" key="1">
    <citation type="submission" date="2020-11" db="EMBL/GenBank/DDBJ databases">
        <authorList>
            <person name="Tran Van P."/>
        </authorList>
    </citation>
    <scope>NUCLEOTIDE SEQUENCE</scope>
</reference>
<dbReference type="Gene3D" id="3.30.720.220">
    <property type="match status" value="1"/>
</dbReference>
<sequence length="895" mass="101174">MDAIETTCMIALLLRARANKRRKHRYWYSVNNGVDLQTGPVLAEPEKNLVDIDDRVDRRKMIVDVVEDESVSAPAGNEARPRVRPAEKMDRRVPFPPSPSFAKFWDPINQDIIESHILVKSFITLRKHMHFFFNSLVIKLTLLVLMLESHWTSVGARSYPTVSGKNTSSEHGCWLHEEYQIVEPCHLCTDFEIASKSNFVCVPTHFKEVLQCQISGKASRSCDKVTWLEERNFWIFEGVMRNFHNYCICPPKSSGSSNDAENSKAASKQCLVVSLSCSDFVINMDDLFVEIFSKPTDDGDVSVSLETLITTCTLKYCQNPRVSLSLVLKTAVEPSFTINLSSLDYELIDQSNLPSLANMCQLPLVLIEDGCTVVAGLCGILRQVIKKTTLLSPNHFCRDLLGFRHGCLMACSESSMWTRFCEVDMIGTVKDLILNIEKLNNIVILPKDIVRFETHLAQPLRVHNIQKKTQDHYKSLHKKSSNSNLNDCQDNISVLEHTFAEGPLMTLADIVLLPCFYIVLETIRSVYLQQYLPLTLKWFQLVMAVEHTKDAVGIIKGVKNMILDKLYVKYSVPDVPRQSLYKSDPRRYKPRNRIFTRQEDVENSLKMALELGIFPDWQTRPFGWEQEFDWSSLPNEAHPEGGNLPLLRQERKGQQLENLTKAVLKVARPGHTIVDFCSGSGHLGIILAHLLPRCQVVLLENKEESLTRARQRVSKLHLPNVTFCQSNLDYYCGNISIGVSLHACGVATDLVIQRCIKQRAVFVCCPCCYGSVQQNHVLTYPRSKTFRDSAITLRDYLVLGHSADQTHDDKNAKTEQGKLCMAMIDVDRCMQAQELGYWVSLAKLVPESCTPKNNLLVGIPAGWGGTSELGSHSPTGLLLRNHHVKYPPQLPGLVQ</sequence>
<evidence type="ECO:0000256" key="11">
    <source>
        <dbReference type="ARBA" id="ARBA00023128"/>
    </source>
</evidence>
<evidence type="ECO:0000256" key="7">
    <source>
        <dbReference type="ARBA" id="ARBA00022692"/>
    </source>
</evidence>
<comment type="similarity">
    <text evidence="15">Belongs to the JTB family.</text>
</comment>
<dbReference type="InterPro" id="IPR025714">
    <property type="entry name" value="Methyltranfer_dom"/>
</dbReference>
<keyword evidence="5" id="KW-0963">Cytoplasm</keyword>
<evidence type="ECO:0000256" key="16">
    <source>
        <dbReference type="ARBA" id="ARBA00068227"/>
    </source>
</evidence>
<keyword evidence="6" id="KW-0132">Cell division</keyword>
<dbReference type="InterPro" id="IPR029063">
    <property type="entry name" value="SAM-dependent_MTases_sf"/>
</dbReference>
<evidence type="ECO:0000256" key="10">
    <source>
        <dbReference type="ARBA" id="ARBA00022989"/>
    </source>
</evidence>
<evidence type="ECO:0000256" key="4">
    <source>
        <dbReference type="ARBA" id="ARBA00004479"/>
    </source>
</evidence>
<dbReference type="FunFam" id="3.40.50.150:FF:000725">
    <property type="entry name" value="Glutathione S-transferase, C-terminal domain-containing"/>
    <property type="match status" value="1"/>
</dbReference>
<evidence type="ECO:0000256" key="9">
    <source>
        <dbReference type="ARBA" id="ARBA00022776"/>
    </source>
</evidence>
<dbReference type="EMBL" id="OB793840">
    <property type="protein sequence ID" value="CAD7428728.1"/>
    <property type="molecule type" value="Genomic_DNA"/>
</dbReference>
<comment type="subcellular location">
    <subcellularLocation>
        <location evidence="3">Cytoplasm</location>
        <location evidence="3">Cytoskeleton</location>
        <location evidence="3">Microtubule organizing center</location>
        <location evidence="3">Centrosome</location>
    </subcellularLocation>
    <subcellularLocation>
        <location evidence="2">Cytoplasm</location>
        <location evidence="2">Cytoskeleton</location>
        <location evidence="2">Spindle</location>
    </subcellularLocation>
    <subcellularLocation>
        <location evidence="4">Membrane</location>
        <topology evidence="4">Single-pass type I membrane protein</topology>
    </subcellularLocation>
    <subcellularLocation>
        <location evidence="1">Mitochondrion</location>
    </subcellularLocation>
</comment>
<evidence type="ECO:0000256" key="1">
    <source>
        <dbReference type="ARBA" id="ARBA00004173"/>
    </source>
</evidence>
<proteinExistence type="inferred from homology"/>
<dbReference type="GO" id="GO:0005819">
    <property type="term" value="C:spindle"/>
    <property type="evidence" value="ECO:0007669"/>
    <property type="project" value="UniProtKB-SubCell"/>
</dbReference>
<dbReference type="Gene3D" id="3.40.50.150">
    <property type="entry name" value="Vaccinia Virus protein VP39"/>
    <property type="match status" value="1"/>
</dbReference>
<name>A0A7R9HQF0_9NEOP</name>
<accession>A0A7R9HQF0</accession>
<keyword evidence="7" id="KW-0812">Transmembrane</keyword>
<evidence type="ECO:0000256" key="8">
    <source>
        <dbReference type="ARBA" id="ARBA00022729"/>
    </source>
</evidence>
<dbReference type="PANTHER" id="PTHR13369:SF0">
    <property type="entry name" value="GLUTATHIONE S-TRANSFERASE C-TERMINAL DOMAIN-CONTAINING PROTEIN"/>
    <property type="match status" value="1"/>
</dbReference>
<feature type="domain" description="Methyltransferase" evidence="17">
    <location>
        <begin position="654"/>
        <end position="774"/>
    </location>
</feature>
<keyword evidence="14" id="KW-0131">Cell cycle</keyword>
<evidence type="ECO:0000256" key="14">
    <source>
        <dbReference type="ARBA" id="ARBA00023306"/>
    </source>
</evidence>
<dbReference type="Pfam" id="PF05439">
    <property type="entry name" value="JTB"/>
    <property type="match status" value="1"/>
</dbReference>
<dbReference type="CDD" id="cd02440">
    <property type="entry name" value="AdoMet_MTases"/>
    <property type="match status" value="1"/>
</dbReference>
<dbReference type="PANTHER" id="PTHR13369">
    <property type="match status" value="1"/>
</dbReference>
<evidence type="ECO:0000256" key="2">
    <source>
        <dbReference type="ARBA" id="ARBA00004186"/>
    </source>
</evidence>
<keyword evidence="9" id="KW-0498">Mitosis</keyword>
<evidence type="ECO:0000259" key="17">
    <source>
        <dbReference type="Pfam" id="PF13679"/>
    </source>
</evidence>
<dbReference type="Pfam" id="PF13679">
    <property type="entry name" value="Methyltransf_32"/>
    <property type="match status" value="1"/>
</dbReference>
<dbReference type="SUPFAM" id="SSF53335">
    <property type="entry name" value="S-adenosyl-L-methionine-dependent methyltransferases"/>
    <property type="match status" value="1"/>
</dbReference>
<evidence type="ECO:0000256" key="12">
    <source>
        <dbReference type="ARBA" id="ARBA00023136"/>
    </source>
</evidence>
<evidence type="ECO:0000256" key="6">
    <source>
        <dbReference type="ARBA" id="ARBA00022618"/>
    </source>
</evidence>
<evidence type="ECO:0000313" key="18">
    <source>
        <dbReference type="EMBL" id="CAD7428728.1"/>
    </source>
</evidence>
<protein>
    <recommendedName>
        <fullName evidence="16">Protein JTB</fullName>
    </recommendedName>
</protein>
<evidence type="ECO:0000256" key="5">
    <source>
        <dbReference type="ARBA" id="ARBA00022490"/>
    </source>
</evidence>
<evidence type="ECO:0000256" key="13">
    <source>
        <dbReference type="ARBA" id="ARBA00023212"/>
    </source>
</evidence>
<dbReference type="InterPro" id="IPR008657">
    <property type="entry name" value="JTB"/>
</dbReference>
<organism evidence="18">
    <name type="scientific">Timema monikensis</name>
    <dbReference type="NCBI Taxonomy" id="170555"/>
    <lineage>
        <taxon>Eukaryota</taxon>
        <taxon>Metazoa</taxon>
        <taxon>Ecdysozoa</taxon>
        <taxon>Arthropoda</taxon>
        <taxon>Hexapoda</taxon>
        <taxon>Insecta</taxon>
        <taxon>Pterygota</taxon>
        <taxon>Neoptera</taxon>
        <taxon>Polyneoptera</taxon>
        <taxon>Phasmatodea</taxon>
        <taxon>Timematodea</taxon>
        <taxon>Timematoidea</taxon>
        <taxon>Timematidae</taxon>
        <taxon>Timema</taxon>
    </lineage>
</organism>
<dbReference type="GO" id="GO:0016020">
    <property type="term" value="C:membrane"/>
    <property type="evidence" value="ECO:0007669"/>
    <property type="project" value="UniProtKB-SubCell"/>
</dbReference>
<keyword evidence="8" id="KW-0732">Signal</keyword>
<keyword evidence="11" id="KW-0496">Mitochondrion</keyword>
<dbReference type="GO" id="GO:0051301">
    <property type="term" value="P:cell division"/>
    <property type="evidence" value="ECO:0007669"/>
    <property type="project" value="UniProtKB-KW"/>
</dbReference>
<gene>
    <name evidence="18" type="ORF">TMSB3V08_LOCUS5521</name>
</gene>
<dbReference type="GO" id="GO:0005739">
    <property type="term" value="C:mitochondrion"/>
    <property type="evidence" value="ECO:0007669"/>
    <property type="project" value="UniProtKB-SubCell"/>
</dbReference>
<dbReference type="AlphaFoldDB" id="A0A7R9HQF0"/>
<keyword evidence="12" id="KW-0472">Membrane</keyword>
<dbReference type="FunFam" id="3.30.720.220:FF:000001">
    <property type="entry name" value="Jumping translocation breakpoint"/>
    <property type="match status" value="1"/>
</dbReference>